<dbReference type="Proteomes" id="UP000261600">
    <property type="component" value="Unplaced"/>
</dbReference>
<dbReference type="Pfam" id="PF00059">
    <property type="entry name" value="Lectin_C"/>
    <property type="match status" value="1"/>
</dbReference>
<evidence type="ECO:0000313" key="3">
    <source>
        <dbReference type="Ensembl" id="ENSMALP00000018203.1"/>
    </source>
</evidence>
<dbReference type="AlphaFoldDB" id="A0A3Q3JFN8"/>
<reference evidence="3" key="2">
    <citation type="submission" date="2025-09" db="UniProtKB">
        <authorList>
            <consortium name="Ensembl"/>
        </authorList>
    </citation>
    <scope>IDENTIFICATION</scope>
</reference>
<reference evidence="3" key="1">
    <citation type="submission" date="2025-08" db="UniProtKB">
        <authorList>
            <consortium name="Ensembl"/>
        </authorList>
    </citation>
    <scope>IDENTIFICATION</scope>
</reference>
<feature type="signal peptide" evidence="1">
    <location>
        <begin position="1"/>
        <end position="18"/>
    </location>
</feature>
<dbReference type="InterPro" id="IPR016187">
    <property type="entry name" value="CTDL_fold"/>
</dbReference>
<keyword evidence="4" id="KW-1185">Reference proteome</keyword>
<evidence type="ECO:0000313" key="4">
    <source>
        <dbReference type="Proteomes" id="UP000261600"/>
    </source>
</evidence>
<dbReference type="SUPFAM" id="SSF56436">
    <property type="entry name" value="C-type lectin-like"/>
    <property type="match status" value="1"/>
</dbReference>
<feature type="domain" description="C-type lectin" evidence="2">
    <location>
        <begin position="25"/>
        <end position="137"/>
    </location>
</feature>
<dbReference type="PROSITE" id="PS50041">
    <property type="entry name" value="C_TYPE_LECTIN_2"/>
    <property type="match status" value="1"/>
</dbReference>
<dbReference type="InterPro" id="IPR016186">
    <property type="entry name" value="C-type_lectin-like/link_sf"/>
</dbReference>
<proteinExistence type="predicted"/>
<accession>A0A3Q3JFN8</accession>
<dbReference type="PANTHER" id="PTHR45784:SF3">
    <property type="entry name" value="C-TYPE LECTIN DOMAIN FAMILY 4 MEMBER K-LIKE-RELATED"/>
    <property type="match status" value="1"/>
</dbReference>
<evidence type="ECO:0000259" key="2">
    <source>
        <dbReference type="PROSITE" id="PS50041"/>
    </source>
</evidence>
<protein>
    <recommendedName>
        <fullName evidence="2">C-type lectin domain-containing protein</fullName>
    </recommendedName>
</protein>
<dbReference type="Ensembl" id="ENSMALT00000018553.1">
    <property type="protein sequence ID" value="ENSMALP00000018203.1"/>
    <property type="gene ID" value="ENSMALG00000012696.1"/>
</dbReference>
<dbReference type="PANTHER" id="PTHR45784">
    <property type="entry name" value="C-TYPE LECTIN DOMAIN FAMILY 20 MEMBER A-RELATED"/>
    <property type="match status" value="1"/>
</dbReference>
<evidence type="ECO:0000256" key="1">
    <source>
        <dbReference type="SAM" id="SignalP"/>
    </source>
</evidence>
<sequence length="145" mass="16324">SIKSLFVLLIVICNSAQSTGLCHLSSAYEYVFVNQPMTWPDAQAYCRENYIDLATVNDAQDLDKIVGLVDPGVQQVFLGLERVWVWSLSSTVKDKEPTANYTNWAIGQPEGQYFCGITSNGEWSTRNCSLQLNFFCYNGENDFLN</sequence>
<dbReference type="InterPro" id="IPR001304">
    <property type="entry name" value="C-type_lectin-like"/>
</dbReference>
<organism evidence="3 4">
    <name type="scientific">Monopterus albus</name>
    <name type="common">Swamp eel</name>
    <dbReference type="NCBI Taxonomy" id="43700"/>
    <lineage>
        <taxon>Eukaryota</taxon>
        <taxon>Metazoa</taxon>
        <taxon>Chordata</taxon>
        <taxon>Craniata</taxon>
        <taxon>Vertebrata</taxon>
        <taxon>Euteleostomi</taxon>
        <taxon>Actinopterygii</taxon>
        <taxon>Neopterygii</taxon>
        <taxon>Teleostei</taxon>
        <taxon>Neoteleostei</taxon>
        <taxon>Acanthomorphata</taxon>
        <taxon>Anabantaria</taxon>
        <taxon>Synbranchiformes</taxon>
        <taxon>Synbranchidae</taxon>
        <taxon>Monopterus</taxon>
    </lineage>
</organism>
<dbReference type="SMART" id="SM00034">
    <property type="entry name" value="CLECT"/>
    <property type="match status" value="1"/>
</dbReference>
<dbReference type="Gene3D" id="3.10.100.10">
    <property type="entry name" value="Mannose-Binding Protein A, subunit A"/>
    <property type="match status" value="1"/>
</dbReference>
<feature type="chain" id="PRO_5018789377" description="C-type lectin domain-containing protein" evidence="1">
    <location>
        <begin position="19"/>
        <end position="145"/>
    </location>
</feature>
<name>A0A3Q3JFN8_MONAL</name>
<keyword evidence="1" id="KW-0732">Signal</keyword>